<reference evidence="2" key="1">
    <citation type="submission" date="2021-01" db="EMBL/GenBank/DDBJ databases">
        <authorList>
            <person name="Corre E."/>
            <person name="Pelletier E."/>
            <person name="Niang G."/>
            <person name="Scheremetjew M."/>
            <person name="Finn R."/>
            <person name="Kale V."/>
            <person name="Holt S."/>
            <person name="Cochrane G."/>
            <person name="Meng A."/>
            <person name="Brown T."/>
            <person name="Cohen L."/>
        </authorList>
    </citation>
    <scope>NUCLEOTIDE SEQUENCE</scope>
    <source>
        <strain evidence="2">GSO104</strain>
    </source>
</reference>
<sequence length="150" mass="16781">MANVVTTTTTTTTAAVFGSRAHMENKSKAVRSTVRTFLMKAFHFFVKTLCSSSIRDTQCGFKLFTRDAAIVLFSNLHLTRWAFDTELVVLAEMMGKDACPIAEVGVKWEEVDGSKLDTSKLSLALVSLGMLRDMICVRSCYTLGLWRLRR</sequence>
<dbReference type="PANTHER" id="PTHR10859:SF91">
    <property type="entry name" value="DOLICHYL-PHOSPHATE BETA-GLUCOSYLTRANSFERASE"/>
    <property type="match status" value="1"/>
</dbReference>
<accession>A0A6V2IWG9</accession>
<gene>
    <name evidence="1" type="ORF">DBRI00130_LOCUS25434</name>
    <name evidence="2" type="ORF">DBRI00130_LOCUS25435</name>
    <name evidence="3" type="ORF">DBRI00130_LOCUS25436</name>
</gene>
<dbReference type="GO" id="GO:0006487">
    <property type="term" value="P:protein N-linked glycosylation"/>
    <property type="evidence" value="ECO:0007669"/>
    <property type="project" value="TreeGrafter"/>
</dbReference>
<evidence type="ECO:0000313" key="1">
    <source>
        <dbReference type="EMBL" id="CAE4627269.1"/>
    </source>
</evidence>
<protein>
    <recommendedName>
        <fullName evidence="4">Dolichyl-phosphate beta-glucosyltransferase</fullName>
    </recommendedName>
</protein>
<dbReference type="PANTHER" id="PTHR10859">
    <property type="entry name" value="GLYCOSYL TRANSFERASE"/>
    <property type="match status" value="1"/>
</dbReference>
<dbReference type="EMBL" id="HBNS01032466">
    <property type="protein sequence ID" value="CAE4627271.1"/>
    <property type="molecule type" value="Transcribed_RNA"/>
</dbReference>
<evidence type="ECO:0000313" key="2">
    <source>
        <dbReference type="EMBL" id="CAE4627271.1"/>
    </source>
</evidence>
<dbReference type="EMBL" id="HBNS01032465">
    <property type="protein sequence ID" value="CAE4627269.1"/>
    <property type="molecule type" value="Transcribed_RNA"/>
</dbReference>
<dbReference type="Gene3D" id="3.90.550.10">
    <property type="entry name" value="Spore Coat Polysaccharide Biosynthesis Protein SpsA, Chain A"/>
    <property type="match status" value="1"/>
</dbReference>
<dbReference type="GO" id="GO:0005789">
    <property type="term" value="C:endoplasmic reticulum membrane"/>
    <property type="evidence" value="ECO:0007669"/>
    <property type="project" value="TreeGrafter"/>
</dbReference>
<evidence type="ECO:0000313" key="3">
    <source>
        <dbReference type="EMBL" id="CAE4627272.1"/>
    </source>
</evidence>
<dbReference type="InterPro" id="IPR029044">
    <property type="entry name" value="Nucleotide-diphossugar_trans"/>
</dbReference>
<dbReference type="SUPFAM" id="SSF53448">
    <property type="entry name" value="Nucleotide-diphospho-sugar transferases"/>
    <property type="match status" value="1"/>
</dbReference>
<dbReference type="EMBL" id="HBNS01032467">
    <property type="protein sequence ID" value="CAE4627272.1"/>
    <property type="molecule type" value="Transcribed_RNA"/>
</dbReference>
<name>A0A6V2IWG9_9STRA</name>
<proteinExistence type="predicted"/>
<organism evidence="2">
    <name type="scientific">Ditylum brightwellii</name>
    <dbReference type="NCBI Taxonomy" id="49249"/>
    <lineage>
        <taxon>Eukaryota</taxon>
        <taxon>Sar</taxon>
        <taxon>Stramenopiles</taxon>
        <taxon>Ochrophyta</taxon>
        <taxon>Bacillariophyta</taxon>
        <taxon>Mediophyceae</taxon>
        <taxon>Lithodesmiophycidae</taxon>
        <taxon>Lithodesmiales</taxon>
        <taxon>Lithodesmiaceae</taxon>
        <taxon>Ditylum</taxon>
    </lineage>
</organism>
<evidence type="ECO:0008006" key="4">
    <source>
        <dbReference type="Google" id="ProtNLM"/>
    </source>
</evidence>
<dbReference type="AlphaFoldDB" id="A0A6V2IWG9"/>